<dbReference type="OrthoDB" id="4959874at2759"/>
<evidence type="ECO:0000256" key="1">
    <source>
        <dbReference type="SAM" id="SignalP"/>
    </source>
</evidence>
<proteinExistence type="predicted"/>
<feature type="chain" id="PRO_5001980810" evidence="1">
    <location>
        <begin position="21"/>
        <end position="72"/>
    </location>
</feature>
<protein>
    <submittedName>
        <fullName evidence="2">Uncharacterized protein</fullName>
    </submittedName>
</protein>
<evidence type="ECO:0000313" key="3">
    <source>
        <dbReference type="Proteomes" id="UP000030151"/>
    </source>
</evidence>
<organism evidence="2 3">
    <name type="scientific">Metarhizium robertsii</name>
    <dbReference type="NCBI Taxonomy" id="568076"/>
    <lineage>
        <taxon>Eukaryota</taxon>
        <taxon>Fungi</taxon>
        <taxon>Dikarya</taxon>
        <taxon>Ascomycota</taxon>
        <taxon>Pezizomycotina</taxon>
        <taxon>Sordariomycetes</taxon>
        <taxon>Hypocreomycetidae</taxon>
        <taxon>Hypocreales</taxon>
        <taxon>Clavicipitaceae</taxon>
        <taxon>Metarhizium</taxon>
    </lineage>
</organism>
<dbReference type="Proteomes" id="UP000030151">
    <property type="component" value="Unassembled WGS sequence"/>
</dbReference>
<gene>
    <name evidence="2" type="ORF">X797_008214</name>
</gene>
<reference evidence="2 3" key="1">
    <citation type="submission" date="2014-02" db="EMBL/GenBank/DDBJ databases">
        <title>The genome sequence of the entomopathogenic fungus Metarhizium robertsii ARSEF 2575.</title>
        <authorList>
            <person name="Giuliano Garisto Donzelli B."/>
            <person name="Roe B.A."/>
            <person name="Macmil S.L."/>
            <person name="Krasnoff S.B."/>
            <person name="Gibson D.M."/>
        </authorList>
    </citation>
    <scope>NUCLEOTIDE SEQUENCE [LARGE SCALE GENOMIC DNA]</scope>
    <source>
        <strain evidence="2 3">ARSEF 2575</strain>
    </source>
</reference>
<name>A0A0A1USG1_9HYPO</name>
<sequence length="72" mass="8010">MVRVAAFALALAATFMTVAASADAPQHGTVQHLEQRQEDAKQKEKEELSQLFLEYARTTETMTELMKKLAGK</sequence>
<dbReference type="AlphaFoldDB" id="A0A0A1USG1"/>
<dbReference type="EMBL" id="JELW01000024">
    <property type="protein sequence ID" value="EXU98740.1"/>
    <property type="molecule type" value="Genomic_DNA"/>
</dbReference>
<feature type="signal peptide" evidence="1">
    <location>
        <begin position="1"/>
        <end position="20"/>
    </location>
</feature>
<evidence type="ECO:0000313" key="2">
    <source>
        <dbReference type="EMBL" id="EXU98740.1"/>
    </source>
</evidence>
<dbReference type="HOGENOM" id="CLU_2758320_0_0_1"/>
<comment type="caution">
    <text evidence="2">The sequence shown here is derived from an EMBL/GenBank/DDBJ whole genome shotgun (WGS) entry which is preliminary data.</text>
</comment>
<accession>A0A0A1USG1</accession>
<keyword evidence="1" id="KW-0732">Signal</keyword>